<evidence type="ECO:0000313" key="7">
    <source>
        <dbReference type="Proteomes" id="UP000691718"/>
    </source>
</evidence>
<feature type="signal peptide" evidence="4">
    <location>
        <begin position="1"/>
        <end position="17"/>
    </location>
</feature>
<keyword evidence="3" id="KW-0964">Secreted</keyword>
<name>A0A8S3Y4H2_PARAO</name>
<feature type="chain" id="PRO_5035902086" evidence="4">
    <location>
        <begin position="18"/>
        <end position="170"/>
    </location>
</feature>
<proteinExistence type="inferred from homology"/>
<gene>
    <name evidence="6" type="ORF">PAPOLLO_LOCUS23738</name>
</gene>
<dbReference type="SMART" id="SM00737">
    <property type="entry name" value="ML"/>
    <property type="match status" value="1"/>
</dbReference>
<evidence type="ECO:0000256" key="2">
    <source>
        <dbReference type="ARBA" id="ARBA00006370"/>
    </source>
</evidence>
<comment type="caution">
    <text evidence="6">The sequence shown here is derived from an EMBL/GenBank/DDBJ whole genome shotgun (WGS) entry which is preliminary data.</text>
</comment>
<evidence type="ECO:0000256" key="3">
    <source>
        <dbReference type="ARBA" id="ARBA00022525"/>
    </source>
</evidence>
<dbReference type="OrthoDB" id="6489092at2759"/>
<reference evidence="6" key="1">
    <citation type="submission" date="2021-04" db="EMBL/GenBank/DDBJ databases">
        <authorList>
            <person name="Tunstrom K."/>
        </authorList>
    </citation>
    <scope>NUCLEOTIDE SEQUENCE</scope>
</reference>
<comment type="subcellular location">
    <subcellularLocation>
        <location evidence="1">Secreted</location>
    </subcellularLocation>
</comment>
<dbReference type="Pfam" id="PF02221">
    <property type="entry name" value="E1_DerP2_DerF2"/>
    <property type="match status" value="1"/>
</dbReference>
<evidence type="ECO:0000313" key="6">
    <source>
        <dbReference type="EMBL" id="CAG5047039.1"/>
    </source>
</evidence>
<dbReference type="GO" id="GO:0005576">
    <property type="term" value="C:extracellular region"/>
    <property type="evidence" value="ECO:0007669"/>
    <property type="project" value="UniProtKB-SubCell"/>
</dbReference>
<keyword evidence="7" id="KW-1185">Reference proteome</keyword>
<protein>
    <submittedName>
        <fullName evidence="6">(apollo) hypothetical protein</fullName>
    </submittedName>
</protein>
<evidence type="ECO:0000259" key="5">
    <source>
        <dbReference type="SMART" id="SM00737"/>
    </source>
</evidence>
<evidence type="ECO:0000256" key="1">
    <source>
        <dbReference type="ARBA" id="ARBA00004613"/>
    </source>
</evidence>
<dbReference type="AlphaFoldDB" id="A0A8S3Y4H2"/>
<feature type="domain" description="MD-2-related lipid-recognition" evidence="5">
    <location>
        <begin position="20"/>
        <end position="146"/>
    </location>
</feature>
<sequence>MMKFLVLLSAALAIAEGTNVIRCIKHAGDLPLSTRIEGCDNPPCVLPQLQDAVIHMTFKAPRDLESMRTLATAYLGPIPIPYDLSSDANTCNFLTNTKCPVNSGTNVQYTLRMFIKRWFPAGISATIEFRIVDENKNPVVCVRVPIKINRPNKSIAGGSKLPPTIEAIGY</sequence>
<comment type="similarity">
    <text evidence="2">Belongs to the NPC2 family.</text>
</comment>
<dbReference type="FunFam" id="2.60.40.770:FF:000001">
    <property type="entry name" value="NPC intracellular cholesterol transporter 2"/>
    <property type="match status" value="1"/>
</dbReference>
<dbReference type="InterPro" id="IPR003172">
    <property type="entry name" value="ML_dom"/>
</dbReference>
<dbReference type="Proteomes" id="UP000691718">
    <property type="component" value="Unassembled WGS sequence"/>
</dbReference>
<evidence type="ECO:0000256" key="4">
    <source>
        <dbReference type="SAM" id="SignalP"/>
    </source>
</evidence>
<accession>A0A8S3Y4H2</accession>
<dbReference type="EMBL" id="CAJQZP010001449">
    <property type="protein sequence ID" value="CAG5047039.1"/>
    <property type="molecule type" value="Genomic_DNA"/>
</dbReference>
<organism evidence="6 7">
    <name type="scientific">Parnassius apollo</name>
    <name type="common">Apollo butterfly</name>
    <name type="synonym">Papilio apollo</name>
    <dbReference type="NCBI Taxonomy" id="110799"/>
    <lineage>
        <taxon>Eukaryota</taxon>
        <taxon>Metazoa</taxon>
        <taxon>Ecdysozoa</taxon>
        <taxon>Arthropoda</taxon>
        <taxon>Hexapoda</taxon>
        <taxon>Insecta</taxon>
        <taxon>Pterygota</taxon>
        <taxon>Neoptera</taxon>
        <taxon>Endopterygota</taxon>
        <taxon>Lepidoptera</taxon>
        <taxon>Glossata</taxon>
        <taxon>Ditrysia</taxon>
        <taxon>Papilionoidea</taxon>
        <taxon>Papilionidae</taxon>
        <taxon>Parnassiinae</taxon>
        <taxon>Parnassini</taxon>
        <taxon>Parnassius</taxon>
        <taxon>Parnassius</taxon>
    </lineage>
</organism>
<keyword evidence="4" id="KW-0732">Signal</keyword>